<feature type="region of interest" description="Disordered" evidence="12">
    <location>
        <begin position="504"/>
        <end position="630"/>
    </location>
</feature>
<feature type="compositionally biased region" description="Polar residues" evidence="12">
    <location>
        <begin position="305"/>
        <end position="315"/>
    </location>
</feature>
<dbReference type="AlphaFoldDB" id="D7GXJ4"/>
<dbReference type="PANTHER" id="PTHR23110">
    <property type="entry name" value="BTB DOMAIN TRANSCRIPTION FACTOR"/>
    <property type="match status" value="1"/>
</dbReference>
<dbReference type="SMART" id="SM00225">
    <property type="entry name" value="BTB"/>
    <property type="match status" value="1"/>
</dbReference>
<dbReference type="PROSITE" id="PS50097">
    <property type="entry name" value="BTB"/>
    <property type="match status" value="1"/>
</dbReference>
<dbReference type="GO" id="GO:0035167">
    <property type="term" value="P:larval lymph gland hemopoiesis"/>
    <property type="evidence" value="ECO:0007669"/>
    <property type="project" value="UniProtKB-ARBA"/>
</dbReference>
<keyword evidence="5" id="KW-0221">Differentiation</keyword>
<evidence type="ECO:0000256" key="5">
    <source>
        <dbReference type="ARBA" id="ARBA00022782"/>
    </source>
</evidence>
<keyword evidence="9" id="KW-0539">Nucleus</keyword>
<dbReference type="GO" id="GO:0016199">
    <property type="term" value="P:axon midline choice point recognition"/>
    <property type="evidence" value="ECO:0007669"/>
    <property type="project" value="UniProtKB-ARBA"/>
</dbReference>
<dbReference type="Proteomes" id="UP000007266">
    <property type="component" value="Unassembled WGS sequence"/>
</dbReference>
<dbReference type="GO" id="GO:0007464">
    <property type="term" value="P:R3/R4 cell fate commitment"/>
    <property type="evidence" value="ECO:0007669"/>
    <property type="project" value="UniProtKB-ARBA"/>
</dbReference>
<dbReference type="OrthoDB" id="3066195at2759"/>
<reference evidence="14 15" key="2">
    <citation type="journal article" date="2010" name="Nucleic Acids Res.">
        <title>BeetleBase in 2010: revisions to provide comprehensive genomic information for Tribolium castaneum.</title>
        <authorList>
            <person name="Kim H.S."/>
            <person name="Murphy T."/>
            <person name="Xia J."/>
            <person name="Caragea D."/>
            <person name="Park Y."/>
            <person name="Beeman R.W."/>
            <person name="Lorenzen M.D."/>
            <person name="Butcher S."/>
            <person name="Manak J.R."/>
            <person name="Brown S.J."/>
        </authorList>
    </citation>
    <scope>NUCLEOTIDE SEQUENCE [LARGE SCALE GENOMIC DNA]</scope>
    <source>
        <strain evidence="14 15">Georgia GA2</strain>
    </source>
</reference>
<keyword evidence="4" id="KW-0217">Developmental protein</keyword>
<dbReference type="GO" id="GO:0005634">
    <property type="term" value="C:nucleus"/>
    <property type="evidence" value="ECO:0007669"/>
    <property type="project" value="UniProtKB-SubCell"/>
</dbReference>
<evidence type="ECO:0000256" key="3">
    <source>
        <dbReference type="ARBA" id="ARBA00016807"/>
    </source>
</evidence>
<sequence length="687" mass="77711">MGDNPVRKVRKSNFSTDEVDVLVDSVRANYGILYGLNAKRATNRWIRQKAWLDILGRVNGVSVEKRTLQEVKNKWKKCQYALKEKGQGALGDDAGDSPWEDYVDSMPLQERLSKMAAQERIAGQVLKSQPLSPTKLKVTRQAPRALKPPEPPQSPVNEEMCLRWNSHHSNMQTAFPSILSKEQYVDVTLAAEGKTLKCHRLILSSCSPYFEEILSGISPLQHPVLFMKDIPFWILKSLCDFMYAGEVHIFQNKLEELLTVAEALKIKGLAGKSTPPDPQSENKETKKKNSQGKHHSTPIRKHPIYNQNSFESTSQDYDDDLLDPLDLLEPLYEEAAEEKKPAVTKPKENKYQYQPVKKPFGRRLRKRKFSEPQTREPSPPPVFSFRKGTRSRPNVKIPKYYHPDYTNPPKPVISSQTDPLLDVDEIKTEPIDVEDNMIDYSDEDHYMENSLETANCDSPIIITSAKPDKFKKIKLSKPIITEVHSVKETNPPPGGLEVIKLTMPQPEEGDKEEVVPEPEPEQEEPLQNVVIERTEGGVEETEKIVEHEGQVTENGADEEKQDGESEVPVQNIQIESVVSAENGAAFAEEEEEEVKQDGGGEIPVQNLQLENVTSSENGAEEKQDGDNEVPVQVIQIENVRSEQDQEFQEEEERRTASLNHLEKEAMSVADAITMENQTDPPDIEEKV</sequence>
<dbReference type="CDD" id="cd18315">
    <property type="entry name" value="BTB_POZ_BAB-like"/>
    <property type="match status" value="1"/>
</dbReference>
<accession>D7GXJ4</accession>
<keyword evidence="7" id="KW-0805">Transcription regulation</keyword>
<keyword evidence="15" id="KW-1185">Reference proteome</keyword>
<evidence type="ECO:0000259" key="13">
    <source>
        <dbReference type="PROSITE" id="PS50097"/>
    </source>
</evidence>
<feature type="region of interest" description="Disordered" evidence="12">
    <location>
        <begin position="269"/>
        <end position="316"/>
    </location>
</feature>
<dbReference type="InterPro" id="IPR051095">
    <property type="entry name" value="Dros_DevTransReg"/>
</dbReference>
<comment type="function">
    <text evidence="10">Involved in transvection phenomena (= synapsis-dependent gene expression), where the synaptic pairing of chromosomes carrying genes with which zeste interacts influences the expression of these genes. Zeste binds to DNA and stimulates transcription from a nearby promoter.</text>
</comment>
<comment type="subcellular location">
    <subcellularLocation>
        <location evidence="1">Nucleus</location>
    </subcellularLocation>
</comment>
<evidence type="ECO:0000256" key="4">
    <source>
        <dbReference type="ARBA" id="ARBA00022473"/>
    </source>
</evidence>
<evidence type="ECO:0000256" key="6">
    <source>
        <dbReference type="ARBA" id="ARBA00022902"/>
    </source>
</evidence>
<evidence type="ECO:0000256" key="10">
    <source>
        <dbReference type="ARBA" id="ARBA00025466"/>
    </source>
</evidence>
<evidence type="ECO:0000256" key="8">
    <source>
        <dbReference type="ARBA" id="ARBA00023163"/>
    </source>
</evidence>
<dbReference type="Pfam" id="PF00651">
    <property type="entry name" value="BTB"/>
    <property type="match status" value="1"/>
</dbReference>
<feature type="compositionally biased region" description="Polar residues" evidence="12">
    <location>
        <begin position="605"/>
        <end position="617"/>
    </location>
</feature>
<evidence type="ECO:0000313" key="15">
    <source>
        <dbReference type="Proteomes" id="UP000007266"/>
    </source>
</evidence>
<evidence type="ECO:0000256" key="12">
    <source>
        <dbReference type="SAM" id="MobiDB-lite"/>
    </source>
</evidence>
<organism evidence="14 15">
    <name type="scientific">Tribolium castaneum</name>
    <name type="common">Red flour beetle</name>
    <dbReference type="NCBI Taxonomy" id="7070"/>
    <lineage>
        <taxon>Eukaryota</taxon>
        <taxon>Metazoa</taxon>
        <taxon>Ecdysozoa</taxon>
        <taxon>Arthropoda</taxon>
        <taxon>Hexapoda</taxon>
        <taxon>Insecta</taxon>
        <taxon>Pterygota</taxon>
        <taxon>Neoptera</taxon>
        <taxon>Endopterygota</taxon>
        <taxon>Coleoptera</taxon>
        <taxon>Polyphaga</taxon>
        <taxon>Cucujiformia</taxon>
        <taxon>Tenebrionidae</taxon>
        <taxon>Tenebrionidae incertae sedis</taxon>
        <taxon>Tribolium</taxon>
    </lineage>
</organism>
<dbReference type="SUPFAM" id="SSF54695">
    <property type="entry name" value="POZ domain"/>
    <property type="match status" value="1"/>
</dbReference>
<dbReference type="Pfam" id="PF13873">
    <property type="entry name" value="Myb_DNA-bind_5"/>
    <property type="match status" value="1"/>
</dbReference>
<dbReference type="InterPro" id="IPR000210">
    <property type="entry name" value="BTB/POZ_dom"/>
</dbReference>
<dbReference type="GO" id="GO:0006355">
    <property type="term" value="P:regulation of DNA-templated transcription"/>
    <property type="evidence" value="ECO:0007669"/>
    <property type="project" value="UniProtKB-ARBA"/>
</dbReference>
<keyword evidence="8" id="KW-0804">Transcription</keyword>
<feature type="region of interest" description="Disordered" evidence="12">
    <location>
        <begin position="639"/>
        <end position="658"/>
    </location>
</feature>
<dbReference type="InterPro" id="IPR011333">
    <property type="entry name" value="SKP1/BTB/POZ_sf"/>
</dbReference>
<evidence type="ECO:0000256" key="9">
    <source>
        <dbReference type="ARBA" id="ARBA00023242"/>
    </source>
</evidence>
<comment type="subunit">
    <text evidence="2">Self-associates forming complexes of several hundred monomers.</text>
</comment>
<gene>
    <name evidence="14" type="primary">AUGUSTUS-3.0.2_15970</name>
    <name evidence="14" type="ORF">TcasGA2_TC015970</name>
</gene>
<evidence type="ECO:0000256" key="1">
    <source>
        <dbReference type="ARBA" id="ARBA00004123"/>
    </source>
</evidence>
<protein>
    <recommendedName>
        <fullName evidence="3">Regulatory protein zeste</fullName>
    </recommendedName>
</protein>
<dbReference type="GO" id="GO:0045476">
    <property type="term" value="P:nurse cell apoptotic process"/>
    <property type="evidence" value="ECO:0007669"/>
    <property type="project" value="UniProtKB-ARBA"/>
</dbReference>
<dbReference type="EMBL" id="KQ973247">
    <property type="protein sequence ID" value="EFA13399.2"/>
    <property type="molecule type" value="Genomic_DNA"/>
</dbReference>
<name>D7GXJ4_TRICA</name>
<dbReference type="GO" id="GO:0048813">
    <property type="term" value="P:dendrite morphogenesis"/>
    <property type="evidence" value="ECO:0007669"/>
    <property type="project" value="UniProtKB-ARBA"/>
</dbReference>
<dbReference type="GO" id="GO:0008406">
    <property type="term" value="P:gonad development"/>
    <property type="evidence" value="ECO:0007669"/>
    <property type="project" value="UniProtKB-ARBA"/>
</dbReference>
<dbReference type="GO" id="GO:0045467">
    <property type="term" value="P:R7 cell development"/>
    <property type="evidence" value="ECO:0007669"/>
    <property type="project" value="UniProtKB-ARBA"/>
</dbReference>
<feature type="region of interest" description="Disordered" evidence="12">
    <location>
        <begin position="360"/>
        <end position="419"/>
    </location>
</feature>
<feature type="compositionally biased region" description="Acidic residues" evidence="12">
    <location>
        <begin position="507"/>
        <end position="524"/>
    </location>
</feature>
<dbReference type="PANTHER" id="PTHR23110:SF111">
    <property type="entry name" value="LONGITUDINALS LACKING PROTEIN, ISOFORMS F_I_K_T"/>
    <property type="match status" value="1"/>
</dbReference>
<feature type="domain" description="BTB" evidence="13">
    <location>
        <begin position="185"/>
        <end position="251"/>
    </location>
</feature>
<evidence type="ECO:0000313" key="14">
    <source>
        <dbReference type="EMBL" id="EFA13399.2"/>
    </source>
</evidence>
<feature type="compositionally biased region" description="Acidic residues" evidence="12">
    <location>
        <begin position="555"/>
        <end position="565"/>
    </location>
</feature>
<dbReference type="InterPro" id="IPR028002">
    <property type="entry name" value="Myb_DNA-bind_5"/>
</dbReference>
<evidence type="ECO:0000256" key="11">
    <source>
        <dbReference type="ARBA" id="ARBA00037382"/>
    </source>
</evidence>
<proteinExistence type="predicted"/>
<dbReference type="HOGENOM" id="CLU_347286_0_0_1"/>
<evidence type="ECO:0000256" key="2">
    <source>
        <dbReference type="ARBA" id="ARBA00011764"/>
    </source>
</evidence>
<reference evidence="14 15" key="1">
    <citation type="journal article" date="2008" name="Nature">
        <title>The genome of the model beetle and pest Tribolium castaneum.</title>
        <authorList>
            <consortium name="Tribolium Genome Sequencing Consortium"/>
            <person name="Richards S."/>
            <person name="Gibbs R.A."/>
            <person name="Weinstock G.M."/>
            <person name="Brown S.J."/>
            <person name="Denell R."/>
            <person name="Beeman R.W."/>
            <person name="Gibbs R."/>
            <person name="Beeman R.W."/>
            <person name="Brown S.J."/>
            <person name="Bucher G."/>
            <person name="Friedrich M."/>
            <person name="Grimmelikhuijzen C.J."/>
            <person name="Klingler M."/>
            <person name="Lorenzen M."/>
            <person name="Richards S."/>
            <person name="Roth S."/>
            <person name="Schroder R."/>
            <person name="Tautz D."/>
            <person name="Zdobnov E.M."/>
            <person name="Muzny D."/>
            <person name="Gibbs R.A."/>
            <person name="Weinstock G.M."/>
            <person name="Attaway T."/>
            <person name="Bell S."/>
            <person name="Buhay C.J."/>
            <person name="Chandrabose M.N."/>
            <person name="Chavez D."/>
            <person name="Clerk-Blankenburg K.P."/>
            <person name="Cree A."/>
            <person name="Dao M."/>
            <person name="Davis C."/>
            <person name="Chacko J."/>
            <person name="Dinh H."/>
            <person name="Dugan-Rocha S."/>
            <person name="Fowler G."/>
            <person name="Garner T.T."/>
            <person name="Garnes J."/>
            <person name="Gnirke A."/>
            <person name="Hawes A."/>
            <person name="Hernandez J."/>
            <person name="Hines S."/>
            <person name="Holder M."/>
            <person name="Hume J."/>
            <person name="Jhangiani S.N."/>
            <person name="Joshi V."/>
            <person name="Khan Z.M."/>
            <person name="Jackson L."/>
            <person name="Kovar C."/>
            <person name="Kowis A."/>
            <person name="Lee S."/>
            <person name="Lewis L.R."/>
            <person name="Margolis J."/>
            <person name="Morgan M."/>
            <person name="Nazareth L.V."/>
            <person name="Nguyen N."/>
            <person name="Okwuonu G."/>
            <person name="Parker D."/>
            <person name="Richards S."/>
            <person name="Ruiz S.J."/>
            <person name="Santibanez J."/>
            <person name="Savard J."/>
            <person name="Scherer S.E."/>
            <person name="Schneider B."/>
            <person name="Sodergren E."/>
            <person name="Tautz D."/>
            <person name="Vattahil S."/>
            <person name="Villasana D."/>
            <person name="White C.S."/>
            <person name="Wright R."/>
            <person name="Park Y."/>
            <person name="Beeman R.W."/>
            <person name="Lord J."/>
            <person name="Oppert B."/>
            <person name="Lorenzen M."/>
            <person name="Brown S."/>
            <person name="Wang L."/>
            <person name="Savard J."/>
            <person name="Tautz D."/>
            <person name="Richards S."/>
            <person name="Weinstock G."/>
            <person name="Gibbs R.A."/>
            <person name="Liu Y."/>
            <person name="Worley K."/>
            <person name="Weinstock G."/>
            <person name="Elsik C.G."/>
            <person name="Reese J.T."/>
            <person name="Elhaik E."/>
            <person name="Landan G."/>
            <person name="Graur D."/>
            <person name="Arensburger P."/>
            <person name="Atkinson P."/>
            <person name="Beeman R.W."/>
            <person name="Beidler J."/>
            <person name="Brown S.J."/>
            <person name="Demuth J.P."/>
            <person name="Drury D.W."/>
            <person name="Du Y.Z."/>
            <person name="Fujiwara H."/>
            <person name="Lorenzen M."/>
            <person name="Maselli V."/>
            <person name="Osanai M."/>
            <person name="Park Y."/>
            <person name="Robertson H.M."/>
            <person name="Tu Z."/>
            <person name="Wang J.J."/>
            <person name="Wang S."/>
            <person name="Richards S."/>
            <person name="Song H."/>
            <person name="Zhang L."/>
            <person name="Sodergren E."/>
            <person name="Werner D."/>
            <person name="Stanke M."/>
            <person name="Morgenstern B."/>
            <person name="Solovyev V."/>
            <person name="Kosarev P."/>
            <person name="Brown G."/>
            <person name="Chen H.C."/>
            <person name="Ermolaeva O."/>
            <person name="Hlavina W."/>
            <person name="Kapustin Y."/>
            <person name="Kiryutin B."/>
            <person name="Kitts P."/>
            <person name="Maglott D."/>
            <person name="Pruitt K."/>
            <person name="Sapojnikov V."/>
            <person name="Souvorov A."/>
            <person name="Mackey A.J."/>
            <person name="Waterhouse R.M."/>
            <person name="Wyder S."/>
            <person name="Zdobnov E.M."/>
            <person name="Zdobnov E.M."/>
            <person name="Wyder S."/>
            <person name="Kriventseva E.V."/>
            <person name="Kadowaki T."/>
            <person name="Bork P."/>
            <person name="Aranda M."/>
            <person name="Bao R."/>
            <person name="Beermann A."/>
            <person name="Berns N."/>
            <person name="Bolognesi R."/>
            <person name="Bonneton F."/>
            <person name="Bopp D."/>
            <person name="Brown S.J."/>
            <person name="Bucher G."/>
            <person name="Butts T."/>
            <person name="Chaumot A."/>
            <person name="Denell R.E."/>
            <person name="Ferrier D.E."/>
            <person name="Friedrich M."/>
            <person name="Gordon C.M."/>
            <person name="Jindra M."/>
            <person name="Klingler M."/>
            <person name="Lan Q."/>
            <person name="Lattorff H.M."/>
            <person name="Laudet V."/>
            <person name="von Levetsow C."/>
            <person name="Liu Z."/>
            <person name="Lutz R."/>
            <person name="Lynch J.A."/>
            <person name="da Fonseca R.N."/>
            <person name="Posnien N."/>
            <person name="Reuter R."/>
            <person name="Roth S."/>
            <person name="Savard J."/>
            <person name="Schinko J.B."/>
            <person name="Schmitt C."/>
            <person name="Schoppmeier M."/>
            <person name="Schroder R."/>
            <person name="Shippy T.D."/>
            <person name="Simonnet F."/>
            <person name="Marques-Souza H."/>
            <person name="Tautz D."/>
            <person name="Tomoyasu Y."/>
            <person name="Trauner J."/>
            <person name="Van der Zee M."/>
            <person name="Vervoort M."/>
            <person name="Wittkopp N."/>
            <person name="Wimmer E.A."/>
            <person name="Yang X."/>
            <person name="Jones A.K."/>
            <person name="Sattelle D.B."/>
            <person name="Ebert P.R."/>
            <person name="Nelson D."/>
            <person name="Scott J.G."/>
            <person name="Beeman R.W."/>
            <person name="Muthukrishnan S."/>
            <person name="Kramer K.J."/>
            <person name="Arakane Y."/>
            <person name="Beeman R.W."/>
            <person name="Zhu Q."/>
            <person name="Hogenkamp D."/>
            <person name="Dixit R."/>
            <person name="Oppert B."/>
            <person name="Jiang H."/>
            <person name="Zou Z."/>
            <person name="Marshall J."/>
            <person name="Elpidina E."/>
            <person name="Vinokurov K."/>
            <person name="Oppert C."/>
            <person name="Zou Z."/>
            <person name="Evans J."/>
            <person name="Lu Z."/>
            <person name="Zhao P."/>
            <person name="Sumathipala N."/>
            <person name="Altincicek B."/>
            <person name="Vilcinskas A."/>
            <person name="Williams M."/>
            <person name="Hultmark D."/>
            <person name="Hetru C."/>
            <person name="Jiang H."/>
            <person name="Grimmelikhuijzen C.J."/>
            <person name="Hauser F."/>
            <person name="Cazzamali G."/>
            <person name="Williamson M."/>
            <person name="Park Y."/>
            <person name="Li B."/>
            <person name="Tanaka Y."/>
            <person name="Predel R."/>
            <person name="Neupert S."/>
            <person name="Schachtner J."/>
            <person name="Verleyen P."/>
            <person name="Raible F."/>
            <person name="Bork P."/>
            <person name="Friedrich M."/>
            <person name="Walden K.K."/>
            <person name="Robertson H.M."/>
            <person name="Angeli S."/>
            <person name="Foret S."/>
            <person name="Bucher G."/>
            <person name="Schuetz S."/>
            <person name="Maleszka R."/>
            <person name="Wimmer E.A."/>
            <person name="Beeman R.W."/>
            <person name="Lorenzen M."/>
            <person name="Tomoyasu Y."/>
            <person name="Miller S.C."/>
            <person name="Grossmann D."/>
            <person name="Bucher G."/>
        </authorList>
    </citation>
    <scope>NUCLEOTIDE SEQUENCE [LARGE SCALE GENOMIC DNA]</scope>
    <source>
        <strain evidence="14 15">Georgia GA2</strain>
    </source>
</reference>
<feature type="compositionally biased region" description="Basic residues" evidence="12">
    <location>
        <begin position="285"/>
        <end position="303"/>
    </location>
</feature>
<feature type="compositionally biased region" description="Basic and acidic residues" evidence="12">
    <location>
        <begin position="532"/>
        <end position="550"/>
    </location>
</feature>
<dbReference type="Gene3D" id="3.30.710.10">
    <property type="entry name" value="Potassium Channel Kv1.1, Chain A"/>
    <property type="match status" value="1"/>
</dbReference>
<dbReference type="GO" id="GO:0007526">
    <property type="term" value="P:larval somatic muscle development"/>
    <property type="evidence" value="ECO:0007669"/>
    <property type="project" value="UniProtKB-ARBA"/>
</dbReference>
<comment type="function">
    <text evidence="11">Putative transcription factor required for axon growth and guidance in the central and peripheral nervous systems. Repels CNS axons away from the midline by promoting the expression of the midline repellent sli and its receptor robo.</text>
</comment>
<keyword evidence="6" id="KW-0524">Neurogenesis</keyword>
<evidence type="ECO:0000256" key="7">
    <source>
        <dbReference type="ARBA" id="ARBA00023015"/>
    </source>
</evidence>